<gene>
    <name evidence="2" type="ORF">BJ508DRAFT_171253</name>
</gene>
<name>A0A3N4HZM3_ASCIM</name>
<keyword evidence="3" id="KW-1185">Reference proteome</keyword>
<dbReference type="EMBL" id="ML119727">
    <property type="protein sequence ID" value="RPA77391.1"/>
    <property type="molecule type" value="Genomic_DNA"/>
</dbReference>
<dbReference type="AlphaFoldDB" id="A0A3N4HZM3"/>
<protein>
    <submittedName>
        <fullName evidence="2">Uncharacterized protein</fullName>
    </submittedName>
</protein>
<organism evidence="2 3">
    <name type="scientific">Ascobolus immersus RN42</name>
    <dbReference type="NCBI Taxonomy" id="1160509"/>
    <lineage>
        <taxon>Eukaryota</taxon>
        <taxon>Fungi</taxon>
        <taxon>Dikarya</taxon>
        <taxon>Ascomycota</taxon>
        <taxon>Pezizomycotina</taxon>
        <taxon>Pezizomycetes</taxon>
        <taxon>Pezizales</taxon>
        <taxon>Ascobolaceae</taxon>
        <taxon>Ascobolus</taxon>
    </lineage>
</organism>
<sequence>MEIRSSITSFPPIPFFPYFSTFSHLIEYFLANQPALTTQSVKKIHQSSNPDRPLPPLRRPNNHPRHDLTPTIRHNPQQQPPLRLPPLLPQHHHPAKHHRINNLSIIAPLTLKLHRSLQPHHPRHNHLLPTPRRREIPLLPPIIPKNAVLAPPRCSKQLALEASSEQGKFHSSAIGEHSALPDWRADFILPSACPLRRL</sequence>
<evidence type="ECO:0000313" key="3">
    <source>
        <dbReference type="Proteomes" id="UP000275078"/>
    </source>
</evidence>
<feature type="compositionally biased region" description="Pro residues" evidence="1">
    <location>
        <begin position="78"/>
        <end position="88"/>
    </location>
</feature>
<feature type="compositionally biased region" description="Polar residues" evidence="1">
    <location>
        <begin position="40"/>
        <end position="49"/>
    </location>
</feature>
<evidence type="ECO:0000256" key="1">
    <source>
        <dbReference type="SAM" id="MobiDB-lite"/>
    </source>
</evidence>
<proteinExistence type="predicted"/>
<reference evidence="2 3" key="1">
    <citation type="journal article" date="2018" name="Nat. Ecol. Evol.">
        <title>Pezizomycetes genomes reveal the molecular basis of ectomycorrhizal truffle lifestyle.</title>
        <authorList>
            <person name="Murat C."/>
            <person name="Payen T."/>
            <person name="Noel B."/>
            <person name="Kuo A."/>
            <person name="Morin E."/>
            <person name="Chen J."/>
            <person name="Kohler A."/>
            <person name="Krizsan K."/>
            <person name="Balestrini R."/>
            <person name="Da Silva C."/>
            <person name="Montanini B."/>
            <person name="Hainaut M."/>
            <person name="Levati E."/>
            <person name="Barry K.W."/>
            <person name="Belfiori B."/>
            <person name="Cichocki N."/>
            <person name="Clum A."/>
            <person name="Dockter R.B."/>
            <person name="Fauchery L."/>
            <person name="Guy J."/>
            <person name="Iotti M."/>
            <person name="Le Tacon F."/>
            <person name="Lindquist E.A."/>
            <person name="Lipzen A."/>
            <person name="Malagnac F."/>
            <person name="Mello A."/>
            <person name="Molinier V."/>
            <person name="Miyauchi S."/>
            <person name="Poulain J."/>
            <person name="Riccioni C."/>
            <person name="Rubini A."/>
            <person name="Sitrit Y."/>
            <person name="Splivallo R."/>
            <person name="Traeger S."/>
            <person name="Wang M."/>
            <person name="Zifcakova L."/>
            <person name="Wipf D."/>
            <person name="Zambonelli A."/>
            <person name="Paolocci F."/>
            <person name="Nowrousian M."/>
            <person name="Ottonello S."/>
            <person name="Baldrian P."/>
            <person name="Spatafora J.W."/>
            <person name="Henrissat B."/>
            <person name="Nagy L.G."/>
            <person name="Aury J.M."/>
            <person name="Wincker P."/>
            <person name="Grigoriev I.V."/>
            <person name="Bonfante P."/>
            <person name="Martin F.M."/>
        </authorList>
    </citation>
    <scope>NUCLEOTIDE SEQUENCE [LARGE SCALE GENOMIC DNA]</scope>
    <source>
        <strain evidence="2 3">RN42</strain>
    </source>
</reference>
<dbReference type="Proteomes" id="UP000275078">
    <property type="component" value="Unassembled WGS sequence"/>
</dbReference>
<feature type="region of interest" description="Disordered" evidence="1">
    <location>
        <begin position="40"/>
        <end position="96"/>
    </location>
</feature>
<accession>A0A3N4HZM3</accession>
<evidence type="ECO:0000313" key="2">
    <source>
        <dbReference type="EMBL" id="RPA77391.1"/>
    </source>
</evidence>